<dbReference type="AlphaFoldDB" id="A0A6H5GDL5"/>
<dbReference type="EMBL" id="CADCXU010010433">
    <property type="protein sequence ID" value="CAB0001173.1"/>
    <property type="molecule type" value="Genomic_DNA"/>
</dbReference>
<accession>A0A6H5GDL5</accession>
<keyword evidence="2" id="KW-1185">Reference proteome</keyword>
<evidence type="ECO:0000313" key="1">
    <source>
        <dbReference type="EMBL" id="CAB0001173.1"/>
    </source>
</evidence>
<sequence length="138" mass="16036">MASQQTLVISGRSGTFYSSRATNCRFQNYRNCYSFPFMGVTSFYRGMTQKGGDTLFFASNIEAYAFKIMRTEELIRDYILSAFVLADSENLDPNNQGWLKNFNSILPLTTYPVSHPCEKRPNPWKPYRWRSLQLQSIK</sequence>
<protein>
    <submittedName>
        <fullName evidence="1">Uncharacterized protein</fullName>
    </submittedName>
</protein>
<name>A0A6H5GDL5_9HEMI</name>
<evidence type="ECO:0000313" key="2">
    <source>
        <dbReference type="Proteomes" id="UP000479000"/>
    </source>
</evidence>
<proteinExistence type="predicted"/>
<gene>
    <name evidence="1" type="ORF">NTEN_LOCUS6960</name>
</gene>
<dbReference type="Proteomes" id="UP000479000">
    <property type="component" value="Unassembled WGS sequence"/>
</dbReference>
<reference evidence="1 2" key="1">
    <citation type="submission" date="2020-02" db="EMBL/GenBank/DDBJ databases">
        <authorList>
            <person name="Ferguson B K."/>
        </authorList>
    </citation>
    <scope>NUCLEOTIDE SEQUENCE [LARGE SCALE GENOMIC DNA]</scope>
</reference>
<organism evidence="1 2">
    <name type="scientific">Nesidiocoris tenuis</name>
    <dbReference type="NCBI Taxonomy" id="355587"/>
    <lineage>
        <taxon>Eukaryota</taxon>
        <taxon>Metazoa</taxon>
        <taxon>Ecdysozoa</taxon>
        <taxon>Arthropoda</taxon>
        <taxon>Hexapoda</taxon>
        <taxon>Insecta</taxon>
        <taxon>Pterygota</taxon>
        <taxon>Neoptera</taxon>
        <taxon>Paraneoptera</taxon>
        <taxon>Hemiptera</taxon>
        <taxon>Heteroptera</taxon>
        <taxon>Panheteroptera</taxon>
        <taxon>Cimicomorpha</taxon>
        <taxon>Miridae</taxon>
        <taxon>Dicyphina</taxon>
        <taxon>Nesidiocoris</taxon>
    </lineage>
</organism>